<dbReference type="Proteomes" id="UP001283361">
    <property type="component" value="Unassembled WGS sequence"/>
</dbReference>
<sequence>MSQQTVKETFKDYLSIRASSTRWLGDSPYNCLRGFLVLGRAILWEFGQSRDQCARTDGTAHGLIDTAKLAS</sequence>
<accession>A0AAE0YTV3</accession>
<dbReference type="AlphaFoldDB" id="A0AAE0YTV3"/>
<comment type="caution">
    <text evidence="1">The sequence shown here is derived from an EMBL/GenBank/DDBJ whole genome shotgun (WGS) entry which is preliminary data.</text>
</comment>
<evidence type="ECO:0000313" key="2">
    <source>
        <dbReference type="Proteomes" id="UP001283361"/>
    </source>
</evidence>
<evidence type="ECO:0000313" key="1">
    <source>
        <dbReference type="EMBL" id="KAK3756950.1"/>
    </source>
</evidence>
<proteinExistence type="predicted"/>
<dbReference type="EMBL" id="JAWDGP010005438">
    <property type="protein sequence ID" value="KAK3756950.1"/>
    <property type="molecule type" value="Genomic_DNA"/>
</dbReference>
<keyword evidence="2" id="KW-1185">Reference proteome</keyword>
<name>A0AAE0YTV3_9GAST</name>
<gene>
    <name evidence="1" type="ORF">RRG08_049230</name>
</gene>
<organism evidence="1 2">
    <name type="scientific">Elysia crispata</name>
    <name type="common">lettuce slug</name>
    <dbReference type="NCBI Taxonomy" id="231223"/>
    <lineage>
        <taxon>Eukaryota</taxon>
        <taxon>Metazoa</taxon>
        <taxon>Spiralia</taxon>
        <taxon>Lophotrochozoa</taxon>
        <taxon>Mollusca</taxon>
        <taxon>Gastropoda</taxon>
        <taxon>Heterobranchia</taxon>
        <taxon>Euthyneura</taxon>
        <taxon>Panpulmonata</taxon>
        <taxon>Sacoglossa</taxon>
        <taxon>Placobranchoidea</taxon>
        <taxon>Plakobranchidae</taxon>
        <taxon>Elysia</taxon>
    </lineage>
</organism>
<reference evidence="1" key="1">
    <citation type="journal article" date="2023" name="G3 (Bethesda)">
        <title>A reference genome for the long-term kleptoplast-retaining sea slug Elysia crispata morphotype clarki.</title>
        <authorList>
            <person name="Eastman K.E."/>
            <person name="Pendleton A.L."/>
            <person name="Shaikh M.A."/>
            <person name="Suttiyut T."/>
            <person name="Ogas R."/>
            <person name="Tomko P."/>
            <person name="Gavelis G."/>
            <person name="Widhalm J.R."/>
            <person name="Wisecaver J.H."/>
        </authorList>
    </citation>
    <scope>NUCLEOTIDE SEQUENCE</scope>
    <source>
        <strain evidence="1">ECLA1</strain>
    </source>
</reference>
<protein>
    <submittedName>
        <fullName evidence="1">Uncharacterized protein</fullName>
    </submittedName>
</protein>